<dbReference type="NCBIfam" id="NF001080">
    <property type="entry name" value="PRK00121.2-2"/>
    <property type="match status" value="1"/>
</dbReference>
<feature type="binding site" evidence="9">
    <location>
        <position position="96"/>
    </location>
    <ligand>
        <name>S-adenosyl-L-methionine</name>
        <dbReference type="ChEBI" id="CHEBI:59789"/>
    </ligand>
</feature>
<keyword evidence="6 9" id="KW-0819">tRNA processing</keyword>
<dbReference type="InterPro" id="IPR029063">
    <property type="entry name" value="SAM-dependent_MTases_sf"/>
</dbReference>
<dbReference type="PROSITE" id="PS51625">
    <property type="entry name" value="SAM_MT_TRMB"/>
    <property type="match status" value="1"/>
</dbReference>
<dbReference type="KEGG" id="xcl:G4Z02_07225"/>
<sequence>MRLRYVKGARELIEGHPEFIYDDIEHDPIYLDNFFVKQQPLSVEIGMGKGQFIYQMAQQYPHRNFIGIEKFDSAIVKALQKLIDQPLDNCRLIRMDAQFILDLFQPQSIERIYLNFSDPWPKARHEKRRLTNPRFLRLYQELLIPQGEIHFKTDNDDLFAYSLETMKQFGMEILSVEYDLHTSPKHAIISTEFEDKFVEQGVPIKQLIARFKEDNDG</sequence>
<dbReference type="PANTHER" id="PTHR23417">
    <property type="entry name" value="3-DEOXY-D-MANNO-OCTULOSONIC-ACID TRANSFERASE/TRNA GUANINE-N 7 - -METHYLTRANSFERASE"/>
    <property type="match status" value="1"/>
</dbReference>
<proteinExistence type="inferred from homology"/>
<gene>
    <name evidence="9 10" type="primary">trmB</name>
    <name evidence="10" type="ORF">G4Z02_07225</name>
</gene>
<feature type="binding site" evidence="9">
    <location>
        <position position="44"/>
    </location>
    <ligand>
        <name>S-adenosyl-L-methionine</name>
        <dbReference type="ChEBI" id="CHEBI:59789"/>
    </ligand>
</feature>
<keyword evidence="3 9" id="KW-0489">Methyltransferase</keyword>
<feature type="binding site" evidence="9">
    <location>
        <position position="118"/>
    </location>
    <ligand>
        <name>S-adenosyl-L-methionine</name>
        <dbReference type="ChEBI" id="CHEBI:59789"/>
    </ligand>
</feature>
<dbReference type="PANTHER" id="PTHR23417:SF14">
    <property type="entry name" value="PENTACOTRIPEPTIDE-REPEAT REGION OF PRORP DOMAIN-CONTAINING PROTEIN"/>
    <property type="match status" value="1"/>
</dbReference>
<evidence type="ECO:0000256" key="1">
    <source>
        <dbReference type="ARBA" id="ARBA00000142"/>
    </source>
</evidence>
<evidence type="ECO:0000313" key="11">
    <source>
        <dbReference type="Proteomes" id="UP000514720"/>
    </source>
</evidence>
<comment type="function">
    <text evidence="2 9">Catalyzes the formation of N(7)-methylguanine at position 46 (m7G46) in tRNA.</text>
</comment>
<evidence type="ECO:0000256" key="6">
    <source>
        <dbReference type="ARBA" id="ARBA00022694"/>
    </source>
</evidence>
<evidence type="ECO:0000256" key="2">
    <source>
        <dbReference type="ARBA" id="ARBA00003015"/>
    </source>
</evidence>
<feature type="region of interest" description="Interaction with RNA" evidence="9">
    <location>
        <begin position="124"/>
        <end position="129"/>
    </location>
</feature>
<evidence type="ECO:0000313" key="10">
    <source>
        <dbReference type="EMBL" id="QMS85539.1"/>
    </source>
</evidence>
<comment type="catalytic activity">
    <reaction evidence="1 9">
        <text>guanosine(46) in tRNA + S-adenosyl-L-methionine = N(7)-methylguanosine(46) in tRNA + S-adenosyl-L-homocysteine</text>
        <dbReference type="Rhea" id="RHEA:42708"/>
        <dbReference type="Rhea" id="RHEA-COMP:10188"/>
        <dbReference type="Rhea" id="RHEA-COMP:10189"/>
        <dbReference type="ChEBI" id="CHEBI:57856"/>
        <dbReference type="ChEBI" id="CHEBI:59789"/>
        <dbReference type="ChEBI" id="CHEBI:74269"/>
        <dbReference type="ChEBI" id="CHEBI:74480"/>
        <dbReference type="EC" id="2.1.1.33"/>
    </reaction>
</comment>
<dbReference type="Pfam" id="PF02390">
    <property type="entry name" value="Methyltransf_4"/>
    <property type="match status" value="1"/>
</dbReference>
<accession>A0A7L7KT09</accession>
<dbReference type="NCBIfam" id="TIGR00091">
    <property type="entry name" value="tRNA (guanosine(46)-N7)-methyltransferase TrmB"/>
    <property type="match status" value="1"/>
</dbReference>
<dbReference type="HAMAP" id="MF_01057">
    <property type="entry name" value="tRNA_methyltr_TrmB"/>
    <property type="match status" value="1"/>
</dbReference>
<dbReference type="UniPathway" id="UPA00989"/>
<evidence type="ECO:0000256" key="7">
    <source>
        <dbReference type="ARBA" id="ARBA00060552"/>
    </source>
</evidence>
<dbReference type="FunFam" id="3.40.50.150:FF:000035">
    <property type="entry name" value="tRNA (guanine-N(7)-)-methyltransferase"/>
    <property type="match status" value="1"/>
</dbReference>
<dbReference type="GO" id="GO:0043527">
    <property type="term" value="C:tRNA methyltransferase complex"/>
    <property type="evidence" value="ECO:0007669"/>
    <property type="project" value="TreeGrafter"/>
</dbReference>
<keyword evidence="11" id="KW-1185">Reference proteome</keyword>
<dbReference type="SUPFAM" id="SSF53335">
    <property type="entry name" value="S-adenosyl-L-methionine-dependent methyltransferases"/>
    <property type="match status" value="1"/>
</dbReference>
<organism evidence="10 11">
    <name type="scientific">Candidatus Xianfuyuplasma coldseepsis</name>
    <dbReference type="NCBI Taxonomy" id="2782163"/>
    <lineage>
        <taxon>Bacteria</taxon>
        <taxon>Bacillati</taxon>
        <taxon>Mycoplasmatota</taxon>
        <taxon>Mollicutes</taxon>
        <taxon>Candidatus Izemoplasmatales</taxon>
        <taxon>Candidatus Izemoplasmataceae</taxon>
        <taxon>Candidatus Xianfuyuplasma</taxon>
    </lineage>
</organism>
<dbReference type="AlphaFoldDB" id="A0A7L7KT09"/>
<dbReference type="RefSeq" id="WP_258877340.1">
    <property type="nucleotide sequence ID" value="NZ_CP048914.1"/>
</dbReference>
<evidence type="ECO:0000256" key="8">
    <source>
        <dbReference type="ARBA" id="ARBA00060767"/>
    </source>
</evidence>
<dbReference type="Gene3D" id="3.40.50.150">
    <property type="entry name" value="Vaccinia Virus protein VP39"/>
    <property type="match status" value="1"/>
</dbReference>
<reference evidence="10 11" key="1">
    <citation type="submission" date="2020-02" db="EMBL/GenBank/DDBJ databases">
        <authorList>
            <person name="Zheng R.K."/>
            <person name="Sun C.M."/>
        </authorList>
    </citation>
    <scope>NUCLEOTIDE SEQUENCE [LARGE SCALE GENOMIC DNA]</scope>
    <source>
        <strain evidence="11">zrk13</strain>
    </source>
</reference>
<dbReference type="GO" id="GO:0008176">
    <property type="term" value="F:tRNA (guanine(46)-N7)-methyltransferase activity"/>
    <property type="evidence" value="ECO:0007669"/>
    <property type="project" value="UniProtKB-UniRule"/>
</dbReference>
<comment type="similarity">
    <text evidence="8 9">Belongs to the class I-like SAM-binding methyltransferase superfamily. TrmB family.</text>
</comment>
<dbReference type="EC" id="2.1.1.33" evidence="9"/>
<dbReference type="EMBL" id="CP048914">
    <property type="protein sequence ID" value="QMS85539.1"/>
    <property type="molecule type" value="Genomic_DNA"/>
</dbReference>
<dbReference type="InterPro" id="IPR003358">
    <property type="entry name" value="tRNA_(Gua-N-7)_MeTrfase_Trmb"/>
</dbReference>
<evidence type="ECO:0000256" key="3">
    <source>
        <dbReference type="ARBA" id="ARBA00022603"/>
    </source>
</evidence>
<feature type="binding site" evidence="9">
    <location>
        <position position="122"/>
    </location>
    <ligand>
        <name>substrate</name>
    </ligand>
</feature>
<feature type="binding site" evidence="9">
    <location>
        <position position="154"/>
    </location>
    <ligand>
        <name>substrate</name>
    </ligand>
</feature>
<name>A0A7L7KT09_9MOLU</name>
<keyword evidence="4 9" id="KW-0808">Transferase</keyword>
<evidence type="ECO:0000256" key="9">
    <source>
        <dbReference type="HAMAP-Rule" id="MF_01057"/>
    </source>
</evidence>
<dbReference type="Proteomes" id="UP000514720">
    <property type="component" value="Chromosome"/>
</dbReference>
<feature type="binding site" evidence="9">
    <location>
        <position position="69"/>
    </location>
    <ligand>
        <name>S-adenosyl-L-methionine</name>
        <dbReference type="ChEBI" id="CHEBI:59789"/>
    </ligand>
</feature>
<dbReference type="InterPro" id="IPR055361">
    <property type="entry name" value="tRNA_methyltr_TrmB_bact"/>
</dbReference>
<comment type="pathway">
    <text evidence="7 9">tRNA modification; N(7)-methylguanine-tRNA biosynthesis.</text>
</comment>
<keyword evidence="5 9" id="KW-0949">S-adenosyl-L-methionine</keyword>
<evidence type="ECO:0000256" key="5">
    <source>
        <dbReference type="ARBA" id="ARBA00022691"/>
    </source>
</evidence>
<evidence type="ECO:0000256" key="4">
    <source>
        <dbReference type="ARBA" id="ARBA00022679"/>
    </source>
</evidence>
<feature type="binding site" evidence="9">
    <location>
        <begin position="191"/>
        <end position="194"/>
    </location>
    <ligand>
        <name>substrate</name>
    </ligand>
</feature>
<protein>
    <recommendedName>
        <fullName evidence="9">tRNA (guanine-N(7)-)-methyltransferase</fullName>
        <ecNumber evidence="9">2.1.1.33</ecNumber>
    </recommendedName>
    <alternativeName>
        <fullName evidence="9">tRNA (guanine(46)-N(7))-methyltransferase</fullName>
    </alternativeName>
    <alternativeName>
        <fullName evidence="9">tRNA(m7G46)-methyltransferase</fullName>
    </alternativeName>
</protein>